<accession>A0A1H9U4K1</accession>
<keyword evidence="1" id="KW-0472">Membrane</keyword>
<feature type="transmembrane region" description="Helical" evidence="1">
    <location>
        <begin position="158"/>
        <end position="179"/>
    </location>
</feature>
<dbReference type="RefSeq" id="WP_092692609.1">
    <property type="nucleotide sequence ID" value="NZ_CBDDGO010000004.1"/>
</dbReference>
<reference evidence="3 4" key="1">
    <citation type="submission" date="2016-10" db="EMBL/GenBank/DDBJ databases">
        <authorList>
            <person name="de Groot N.N."/>
        </authorList>
    </citation>
    <scope>NUCLEOTIDE SEQUENCE [LARGE SCALE GENOMIC DNA]</scope>
    <source>
        <strain evidence="3 4">DSM 23042</strain>
    </source>
</reference>
<dbReference type="Pfam" id="PF09835">
    <property type="entry name" value="DUF2062"/>
    <property type="match status" value="1"/>
</dbReference>
<dbReference type="AlphaFoldDB" id="A0A1H9U4K1"/>
<protein>
    <recommendedName>
        <fullName evidence="2">DUF2062 domain-containing protein</fullName>
    </recommendedName>
</protein>
<evidence type="ECO:0000256" key="1">
    <source>
        <dbReference type="SAM" id="Phobius"/>
    </source>
</evidence>
<evidence type="ECO:0000313" key="4">
    <source>
        <dbReference type="Proteomes" id="UP000198885"/>
    </source>
</evidence>
<dbReference type="Proteomes" id="UP000198885">
    <property type="component" value="Unassembled WGS sequence"/>
</dbReference>
<dbReference type="EMBL" id="FOGU01000005">
    <property type="protein sequence ID" value="SES04425.1"/>
    <property type="molecule type" value="Genomic_DNA"/>
</dbReference>
<feature type="transmembrane region" description="Helical" evidence="1">
    <location>
        <begin position="80"/>
        <end position="103"/>
    </location>
</feature>
<dbReference type="PANTHER" id="PTHR40547:SF1">
    <property type="entry name" value="SLL0298 PROTEIN"/>
    <property type="match status" value="1"/>
</dbReference>
<feature type="transmembrane region" description="Helical" evidence="1">
    <location>
        <begin position="46"/>
        <end position="68"/>
    </location>
</feature>
<proteinExistence type="predicted"/>
<name>A0A1H9U4K1_9RHOB</name>
<feature type="domain" description="DUF2062" evidence="2">
    <location>
        <begin position="27"/>
        <end position="192"/>
    </location>
</feature>
<dbReference type="STRING" id="641238.SAMN04490244_10534"/>
<evidence type="ECO:0000313" key="3">
    <source>
        <dbReference type="EMBL" id="SES04425.1"/>
    </source>
</evidence>
<dbReference type="InterPro" id="IPR018639">
    <property type="entry name" value="DUF2062"/>
</dbReference>
<dbReference type="PANTHER" id="PTHR40547">
    <property type="entry name" value="SLL0298 PROTEIN"/>
    <property type="match status" value="1"/>
</dbReference>
<gene>
    <name evidence="3" type="ORF">SAMN04490244_10534</name>
</gene>
<keyword evidence="1" id="KW-1133">Transmembrane helix</keyword>
<keyword evidence="1" id="KW-0812">Transmembrane</keyword>
<organism evidence="3 4">
    <name type="scientific">Tranquillimonas rosea</name>
    <dbReference type="NCBI Taxonomy" id="641238"/>
    <lineage>
        <taxon>Bacteria</taxon>
        <taxon>Pseudomonadati</taxon>
        <taxon>Pseudomonadota</taxon>
        <taxon>Alphaproteobacteria</taxon>
        <taxon>Rhodobacterales</taxon>
        <taxon>Roseobacteraceae</taxon>
        <taxon>Tranquillimonas</taxon>
    </lineage>
</organism>
<dbReference type="OrthoDB" id="7360463at2"/>
<evidence type="ECO:0000259" key="2">
    <source>
        <dbReference type="Pfam" id="PF09835"/>
    </source>
</evidence>
<keyword evidence="4" id="KW-1185">Reference proteome</keyword>
<sequence>MVFKRRAPRSYLQIAADFVYPRGGWRRAGQYVLYRLRRLPDPAYKISRGIAAGVFTSFTPFFGLHFLISASLAWAMRGNIVAALLATFFGNPITFPIIAALSVDLGNFILGREEALPLSRVLSAFSQASQEIWANFHAIFTSAEPHWYQLSEFFSDLFLPYLVGGLIPGLVCAIAAYAASRPLISAYQKARIKRMKASFAKRMAKSQAAKADAGAKAD</sequence>